<evidence type="ECO:0000313" key="3">
    <source>
        <dbReference type="Proteomes" id="UP000593564"/>
    </source>
</evidence>
<comment type="caution">
    <text evidence="2">The sequence shown here is derived from an EMBL/GenBank/DDBJ whole genome shotgun (WGS) entry which is preliminary data.</text>
</comment>
<reference evidence="2 3" key="2">
    <citation type="submission" date="2020-07" db="EMBL/GenBank/DDBJ databases">
        <title>Genome assembly of wild tea tree DASZ reveals pedigree and selection history of tea varieties.</title>
        <authorList>
            <person name="Zhang W."/>
        </authorList>
    </citation>
    <scope>NUCLEOTIDE SEQUENCE [LARGE SCALE GENOMIC DNA]</scope>
    <source>
        <strain evidence="3">cv. G240</strain>
        <tissue evidence="2">Leaf</tissue>
    </source>
</reference>
<sequence length="196" mass="22021">MAGVTEDPPVAIDETAQGDDLIPANMLGKETIAARRALNFDSPTTSAHETMQAIIEQAKQNEQSLENMIPENERLRQDLALEVAKLREAMRQDPKRPPRADGQRPRARPEDTDSDSNSLTTELNKKGRSETPSSSKKILHTRNKRRRSSSDEEDQHDPFVRRIARATCPRSSMLRHSLSTMENQTPLIISVTTSRP</sequence>
<reference evidence="3" key="1">
    <citation type="journal article" date="2020" name="Nat. Commun.">
        <title>Genome assembly of wild tea tree DASZ reveals pedigree and selection history of tea varieties.</title>
        <authorList>
            <person name="Zhang W."/>
            <person name="Zhang Y."/>
            <person name="Qiu H."/>
            <person name="Guo Y."/>
            <person name="Wan H."/>
            <person name="Zhang X."/>
            <person name="Scossa F."/>
            <person name="Alseekh S."/>
            <person name="Zhang Q."/>
            <person name="Wang P."/>
            <person name="Xu L."/>
            <person name="Schmidt M.H."/>
            <person name="Jia X."/>
            <person name="Li D."/>
            <person name="Zhu A."/>
            <person name="Guo F."/>
            <person name="Chen W."/>
            <person name="Ni D."/>
            <person name="Usadel B."/>
            <person name="Fernie A.R."/>
            <person name="Wen W."/>
        </authorList>
    </citation>
    <scope>NUCLEOTIDE SEQUENCE [LARGE SCALE GENOMIC DNA]</scope>
    <source>
        <strain evidence="3">cv. G240</strain>
    </source>
</reference>
<feature type="compositionally biased region" description="Basic and acidic residues" evidence="1">
    <location>
        <begin position="88"/>
        <end position="111"/>
    </location>
</feature>
<feature type="region of interest" description="Disordered" evidence="1">
    <location>
        <begin position="88"/>
        <end position="164"/>
    </location>
</feature>
<dbReference type="EMBL" id="JACBKZ010000014">
    <property type="protein sequence ID" value="KAF5932354.1"/>
    <property type="molecule type" value="Genomic_DNA"/>
</dbReference>
<evidence type="ECO:0000256" key="1">
    <source>
        <dbReference type="SAM" id="MobiDB-lite"/>
    </source>
</evidence>
<gene>
    <name evidence="2" type="ORF">HYC85_028525</name>
</gene>
<proteinExistence type="predicted"/>
<feature type="compositionally biased region" description="Basic residues" evidence="1">
    <location>
        <begin position="137"/>
        <end position="147"/>
    </location>
</feature>
<dbReference type="AlphaFoldDB" id="A0A7J7FZF1"/>
<dbReference type="Proteomes" id="UP000593564">
    <property type="component" value="Unassembled WGS sequence"/>
</dbReference>
<name>A0A7J7FZF1_CAMSI</name>
<keyword evidence="3" id="KW-1185">Reference proteome</keyword>
<evidence type="ECO:0000313" key="2">
    <source>
        <dbReference type="EMBL" id="KAF5932354.1"/>
    </source>
</evidence>
<protein>
    <submittedName>
        <fullName evidence="2">Uncharacterized protein</fullName>
    </submittedName>
</protein>
<accession>A0A7J7FZF1</accession>
<organism evidence="2 3">
    <name type="scientific">Camellia sinensis</name>
    <name type="common">Tea plant</name>
    <name type="synonym">Thea sinensis</name>
    <dbReference type="NCBI Taxonomy" id="4442"/>
    <lineage>
        <taxon>Eukaryota</taxon>
        <taxon>Viridiplantae</taxon>
        <taxon>Streptophyta</taxon>
        <taxon>Embryophyta</taxon>
        <taxon>Tracheophyta</taxon>
        <taxon>Spermatophyta</taxon>
        <taxon>Magnoliopsida</taxon>
        <taxon>eudicotyledons</taxon>
        <taxon>Gunneridae</taxon>
        <taxon>Pentapetalae</taxon>
        <taxon>asterids</taxon>
        <taxon>Ericales</taxon>
        <taxon>Theaceae</taxon>
        <taxon>Camellia</taxon>
    </lineage>
</organism>